<gene>
    <name evidence="2" type="ORF">PCAR00345_LOCUS6890</name>
</gene>
<reference evidence="2" key="1">
    <citation type="submission" date="2021-01" db="EMBL/GenBank/DDBJ databases">
        <authorList>
            <person name="Corre E."/>
            <person name="Pelletier E."/>
            <person name="Niang G."/>
            <person name="Scheremetjew M."/>
            <person name="Finn R."/>
            <person name="Kale V."/>
            <person name="Holt S."/>
            <person name="Cochrane G."/>
            <person name="Meng A."/>
            <person name="Brown T."/>
            <person name="Cohen L."/>
        </authorList>
    </citation>
    <scope>NUCLEOTIDE SEQUENCE</scope>
    <source>
        <strain evidence="2">CCMP645</strain>
    </source>
</reference>
<dbReference type="AlphaFoldDB" id="A0A7S4B617"/>
<feature type="region of interest" description="Disordered" evidence="1">
    <location>
        <begin position="67"/>
        <end position="105"/>
    </location>
</feature>
<evidence type="ECO:0000313" key="2">
    <source>
        <dbReference type="EMBL" id="CAE0754303.1"/>
    </source>
</evidence>
<dbReference type="EMBL" id="HBIZ01011548">
    <property type="protein sequence ID" value="CAE0754303.1"/>
    <property type="molecule type" value="Transcribed_RNA"/>
</dbReference>
<protein>
    <submittedName>
        <fullName evidence="2">Uncharacterized protein</fullName>
    </submittedName>
</protein>
<evidence type="ECO:0000256" key="1">
    <source>
        <dbReference type="SAM" id="MobiDB-lite"/>
    </source>
</evidence>
<proteinExistence type="predicted"/>
<sequence>MHFSDLSNLSEKQCDTFFIEKKVLLNKNEFDNFLDHFGNGDGSYNMSACLALLSEAPASASGHFYQSTSTSPLRNSAGAHTGRWSRQAPPPVEHSSASSLAPMGTSHLGSGAQYKAFPAHWGEPPNSPMKGHHGVIRDLPNGYGRGNAALERWVKEKIEADERAGTNELGEKRYPFGNYSM</sequence>
<name>A0A7S4B617_CHRCT</name>
<accession>A0A7S4B617</accession>
<organism evidence="2">
    <name type="scientific">Chrysotila carterae</name>
    <name type="common">Marine alga</name>
    <name type="synonym">Syracosphaera carterae</name>
    <dbReference type="NCBI Taxonomy" id="13221"/>
    <lineage>
        <taxon>Eukaryota</taxon>
        <taxon>Haptista</taxon>
        <taxon>Haptophyta</taxon>
        <taxon>Prymnesiophyceae</taxon>
        <taxon>Isochrysidales</taxon>
        <taxon>Isochrysidaceae</taxon>
        <taxon>Chrysotila</taxon>
    </lineage>
</organism>